<dbReference type="Proteomes" id="UP000054279">
    <property type="component" value="Unassembled WGS sequence"/>
</dbReference>
<organism evidence="2 3">
    <name type="scientific">Sphaerobolus stellatus (strain SS14)</name>
    <dbReference type="NCBI Taxonomy" id="990650"/>
    <lineage>
        <taxon>Eukaryota</taxon>
        <taxon>Fungi</taxon>
        <taxon>Dikarya</taxon>
        <taxon>Basidiomycota</taxon>
        <taxon>Agaricomycotina</taxon>
        <taxon>Agaricomycetes</taxon>
        <taxon>Phallomycetidae</taxon>
        <taxon>Geastrales</taxon>
        <taxon>Sphaerobolaceae</taxon>
        <taxon>Sphaerobolus</taxon>
    </lineage>
</organism>
<gene>
    <name evidence="2" type="ORF">M422DRAFT_778385</name>
</gene>
<sequence>MFLIPNHDIRSSQTSSRPRPTMRTLVSGYAGRCAASGELLGMFLRCQSGRHIDTIMAKSDSTSIQALGLRLEDVVSGSQQGVVGDNLDAYCPDMQSKEKPCMLWDAKYFDDRGCMKVMVDYKENSSAVSFYLTRPPHHCRIPIRRSPLHQTLKSSPSSPACATLRTPSDARH</sequence>
<keyword evidence="3" id="KW-1185">Reference proteome</keyword>
<dbReference type="AlphaFoldDB" id="A0A0C9VHI1"/>
<evidence type="ECO:0000313" key="3">
    <source>
        <dbReference type="Proteomes" id="UP000054279"/>
    </source>
</evidence>
<feature type="region of interest" description="Disordered" evidence="1">
    <location>
        <begin position="1"/>
        <end position="21"/>
    </location>
</feature>
<feature type="compositionally biased region" description="Low complexity" evidence="1">
    <location>
        <begin position="11"/>
        <end position="21"/>
    </location>
</feature>
<evidence type="ECO:0000313" key="2">
    <source>
        <dbReference type="EMBL" id="KIJ46716.1"/>
    </source>
</evidence>
<proteinExistence type="predicted"/>
<accession>A0A0C9VHI1</accession>
<feature type="compositionally biased region" description="Polar residues" evidence="1">
    <location>
        <begin position="149"/>
        <end position="160"/>
    </location>
</feature>
<reference evidence="2 3" key="1">
    <citation type="submission" date="2014-06" db="EMBL/GenBank/DDBJ databases">
        <title>Evolutionary Origins and Diversification of the Mycorrhizal Mutualists.</title>
        <authorList>
            <consortium name="DOE Joint Genome Institute"/>
            <consortium name="Mycorrhizal Genomics Consortium"/>
            <person name="Kohler A."/>
            <person name="Kuo A."/>
            <person name="Nagy L.G."/>
            <person name="Floudas D."/>
            <person name="Copeland A."/>
            <person name="Barry K.W."/>
            <person name="Cichocki N."/>
            <person name="Veneault-Fourrey C."/>
            <person name="LaButti K."/>
            <person name="Lindquist E.A."/>
            <person name="Lipzen A."/>
            <person name="Lundell T."/>
            <person name="Morin E."/>
            <person name="Murat C."/>
            <person name="Riley R."/>
            <person name="Ohm R."/>
            <person name="Sun H."/>
            <person name="Tunlid A."/>
            <person name="Henrissat B."/>
            <person name="Grigoriev I.V."/>
            <person name="Hibbett D.S."/>
            <person name="Martin F."/>
        </authorList>
    </citation>
    <scope>NUCLEOTIDE SEQUENCE [LARGE SCALE GENOMIC DNA]</scope>
    <source>
        <strain evidence="2 3">SS14</strain>
    </source>
</reference>
<feature type="region of interest" description="Disordered" evidence="1">
    <location>
        <begin position="149"/>
        <end position="172"/>
    </location>
</feature>
<dbReference type="HOGENOM" id="CLU_1556253_0_0_1"/>
<name>A0A0C9VHI1_SPHS4</name>
<dbReference type="EMBL" id="KN837106">
    <property type="protein sequence ID" value="KIJ46716.1"/>
    <property type="molecule type" value="Genomic_DNA"/>
</dbReference>
<protein>
    <submittedName>
        <fullName evidence="2">Uncharacterized protein</fullName>
    </submittedName>
</protein>
<evidence type="ECO:0000256" key="1">
    <source>
        <dbReference type="SAM" id="MobiDB-lite"/>
    </source>
</evidence>